<keyword evidence="3" id="KW-1003">Cell membrane</keyword>
<feature type="signal peptide" evidence="19">
    <location>
        <begin position="1"/>
        <end position="20"/>
    </location>
</feature>
<evidence type="ECO:0000313" key="21">
    <source>
        <dbReference type="EMBL" id="OTF83496.1"/>
    </source>
</evidence>
<keyword evidence="12" id="KW-0325">Glycoprotein</keyword>
<keyword evidence="15" id="KW-0407">Ion channel</keyword>
<keyword evidence="5 19" id="KW-0732">Signal</keyword>
<evidence type="ECO:0000256" key="18">
    <source>
        <dbReference type="SAM" id="Phobius"/>
    </source>
</evidence>
<keyword evidence="4 18" id="KW-0812">Transmembrane</keyword>
<keyword evidence="13" id="KW-0628">Postsynaptic cell membrane</keyword>
<accession>A0A1Y3BVC5</accession>
<keyword evidence="7" id="KW-0770">Synapse</keyword>
<evidence type="ECO:0000256" key="5">
    <source>
        <dbReference type="ARBA" id="ARBA00022729"/>
    </source>
</evidence>
<evidence type="ECO:0000256" key="6">
    <source>
        <dbReference type="ARBA" id="ARBA00022989"/>
    </source>
</evidence>
<evidence type="ECO:0000256" key="11">
    <source>
        <dbReference type="ARBA" id="ARBA00023170"/>
    </source>
</evidence>
<protein>
    <recommendedName>
        <fullName evidence="20">Neurotransmitter-gated ion-channel transmembrane domain-containing protein</fullName>
    </recommendedName>
</protein>
<sequence>MLSLVVFFLLLAEIIPPTSLTVPLLGRYLLFTMILVTLSSVATIAVLNVNFRSPSTHRMAPWVKKLFIQILPKYLCMQRPPQENNGDEEDEEMEVVMEEQQQQRQQHYDQDDFFDSYPPFSRHHHQQQRSNSLTSFESNEFTIIPEKFMTNTNDNQRIKPQQLYPPNIDIINDELPDDQIASKSDDSMNSNELIMISQNLRRLTTRIQFLSQHKRNLDKYLQIEDDWKFVAMVLDRLFLWIFTISCISGAALIILRAPTLYSFRQPIDILFSKVGSNH</sequence>
<evidence type="ECO:0000256" key="15">
    <source>
        <dbReference type="ARBA" id="ARBA00023303"/>
    </source>
</evidence>
<evidence type="ECO:0000256" key="10">
    <source>
        <dbReference type="ARBA" id="ARBA00023157"/>
    </source>
</evidence>
<evidence type="ECO:0000256" key="1">
    <source>
        <dbReference type="ARBA" id="ARBA00009237"/>
    </source>
</evidence>
<feature type="transmembrane region" description="Helical" evidence="18">
    <location>
        <begin position="31"/>
        <end position="51"/>
    </location>
</feature>
<evidence type="ECO:0000256" key="17">
    <source>
        <dbReference type="SAM" id="MobiDB-lite"/>
    </source>
</evidence>
<evidence type="ECO:0000256" key="9">
    <source>
        <dbReference type="ARBA" id="ARBA00023136"/>
    </source>
</evidence>
<keyword evidence="2" id="KW-0813">Transport</keyword>
<dbReference type="GO" id="GO:0045211">
    <property type="term" value="C:postsynaptic membrane"/>
    <property type="evidence" value="ECO:0007669"/>
    <property type="project" value="UniProtKB-SubCell"/>
</dbReference>
<keyword evidence="8" id="KW-0406">Ion transport</keyword>
<feature type="region of interest" description="Disordered" evidence="17">
    <location>
        <begin position="115"/>
        <end position="136"/>
    </location>
</feature>
<keyword evidence="10" id="KW-1015">Disulfide bond</keyword>
<name>A0A1Y3BVC5_EURMA</name>
<evidence type="ECO:0000256" key="19">
    <source>
        <dbReference type="SAM" id="SignalP"/>
    </source>
</evidence>
<dbReference type="InterPro" id="IPR006029">
    <property type="entry name" value="Neurotrans-gated_channel_TM"/>
</dbReference>
<dbReference type="AlphaFoldDB" id="A0A1Y3BVC5"/>
<feature type="chain" id="PRO_5012960476" description="Neurotransmitter-gated ion-channel transmembrane domain-containing protein" evidence="19">
    <location>
        <begin position="21"/>
        <end position="278"/>
    </location>
</feature>
<evidence type="ECO:0000259" key="20">
    <source>
        <dbReference type="Pfam" id="PF02932"/>
    </source>
</evidence>
<evidence type="ECO:0000256" key="4">
    <source>
        <dbReference type="ARBA" id="ARBA00022692"/>
    </source>
</evidence>
<feature type="domain" description="Neurotransmitter-gated ion-channel transmembrane" evidence="20">
    <location>
        <begin position="2"/>
        <end position="253"/>
    </location>
</feature>
<evidence type="ECO:0000256" key="12">
    <source>
        <dbReference type="ARBA" id="ARBA00023180"/>
    </source>
</evidence>
<dbReference type="OrthoDB" id="5975154at2759"/>
<keyword evidence="9 18" id="KW-0472">Membrane</keyword>
<gene>
    <name evidence="21" type="ORF">BLA29_005663</name>
</gene>
<comment type="similarity">
    <text evidence="1">Belongs to the ligand-gated ion channel (TC 1.A.9) family. Acetylcholine receptor (TC 1.A.9.1) subfamily.</text>
</comment>
<dbReference type="SUPFAM" id="SSF90112">
    <property type="entry name" value="Neurotransmitter-gated ion-channel transmembrane pore"/>
    <property type="match status" value="1"/>
</dbReference>
<dbReference type="EMBL" id="MUJZ01003415">
    <property type="protein sequence ID" value="OTF83496.1"/>
    <property type="molecule type" value="Genomic_DNA"/>
</dbReference>
<dbReference type="InterPro" id="IPR036719">
    <property type="entry name" value="Neuro-gated_channel_TM_sf"/>
</dbReference>
<reference evidence="21 22" key="1">
    <citation type="submission" date="2017-03" db="EMBL/GenBank/DDBJ databases">
        <title>Genome Survey of Euroglyphus maynei.</title>
        <authorList>
            <person name="Arlian L.G."/>
            <person name="Morgan M.S."/>
            <person name="Rider S.D."/>
        </authorList>
    </citation>
    <scope>NUCLEOTIDE SEQUENCE [LARGE SCALE GENOMIC DNA]</scope>
    <source>
        <strain evidence="21">Arlian Lab</strain>
        <tissue evidence="21">Whole body</tissue>
    </source>
</reference>
<dbReference type="InterPro" id="IPR038050">
    <property type="entry name" value="Neuro_actylchol_rec"/>
</dbReference>
<evidence type="ECO:0000256" key="14">
    <source>
        <dbReference type="ARBA" id="ARBA00023286"/>
    </source>
</evidence>
<keyword evidence="11" id="KW-0675">Receptor</keyword>
<keyword evidence="14" id="KW-1071">Ligand-gated ion channel</keyword>
<dbReference type="Proteomes" id="UP000194236">
    <property type="component" value="Unassembled WGS sequence"/>
</dbReference>
<evidence type="ECO:0000256" key="16">
    <source>
        <dbReference type="ARBA" id="ARBA00034104"/>
    </source>
</evidence>
<evidence type="ECO:0000256" key="2">
    <source>
        <dbReference type="ARBA" id="ARBA00022448"/>
    </source>
</evidence>
<dbReference type="Pfam" id="PF02932">
    <property type="entry name" value="Neur_chan_memb"/>
    <property type="match status" value="1"/>
</dbReference>
<evidence type="ECO:0000256" key="13">
    <source>
        <dbReference type="ARBA" id="ARBA00023257"/>
    </source>
</evidence>
<dbReference type="GO" id="GO:0098655">
    <property type="term" value="P:monoatomic cation transmembrane transport"/>
    <property type="evidence" value="ECO:0007669"/>
    <property type="project" value="UniProtKB-ARBA"/>
</dbReference>
<evidence type="ECO:0000256" key="8">
    <source>
        <dbReference type="ARBA" id="ARBA00023065"/>
    </source>
</evidence>
<evidence type="ECO:0000256" key="3">
    <source>
        <dbReference type="ARBA" id="ARBA00022475"/>
    </source>
</evidence>
<keyword evidence="6 18" id="KW-1133">Transmembrane helix</keyword>
<dbReference type="GO" id="GO:0007271">
    <property type="term" value="P:synaptic transmission, cholinergic"/>
    <property type="evidence" value="ECO:0007669"/>
    <property type="project" value="UniProtKB-ARBA"/>
</dbReference>
<comment type="subcellular location">
    <subcellularLocation>
        <location evidence="16">Postsynaptic cell membrane</location>
        <topology evidence="16">Multi-pass membrane protein</topology>
    </subcellularLocation>
</comment>
<evidence type="ECO:0000313" key="22">
    <source>
        <dbReference type="Proteomes" id="UP000194236"/>
    </source>
</evidence>
<dbReference type="Gene3D" id="1.20.58.390">
    <property type="entry name" value="Neurotransmitter-gated ion-channel transmembrane domain"/>
    <property type="match status" value="2"/>
</dbReference>
<keyword evidence="22" id="KW-1185">Reference proteome</keyword>
<dbReference type="FunFam" id="1.20.58.390:FF:000022">
    <property type="entry name" value="Nicotinic acetylcholine receptor subunit alpha4"/>
    <property type="match status" value="1"/>
</dbReference>
<comment type="caution">
    <text evidence="21">The sequence shown here is derived from an EMBL/GenBank/DDBJ whole genome shotgun (WGS) entry which is preliminary data.</text>
</comment>
<organism evidence="21 22">
    <name type="scientific">Euroglyphus maynei</name>
    <name type="common">Mayne's house dust mite</name>
    <dbReference type="NCBI Taxonomy" id="6958"/>
    <lineage>
        <taxon>Eukaryota</taxon>
        <taxon>Metazoa</taxon>
        <taxon>Ecdysozoa</taxon>
        <taxon>Arthropoda</taxon>
        <taxon>Chelicerata</taxon>
        <taxon>Arachnida</taxon>
        <taxon>Acari</taxon>
        <taxon>Acariformes</taxon>
        <taxon>Sarcoptiformes</taxon>
        <taxon>Astigmata</taxon>
        <taxon>Psoroptidia</taxon>
        <taxon>Analgoidea</taxon>
        <taxon>Pyroglyphidae</taxon>
        <taxon>Pyroglyphinae</taxon>
        <taxon>Euroglyphus</taxon>
    </lineage>
</organism>
<evidence type="ECO:0000256" key="7">
    <source>
        <dbReference type="ARBA" id="ARBA00023018"/>
    </source>
</evidence>
<feature type="transmembrane region" description="Helical" evidence="18">
    <location>
        <begin position="237"/>
        <end position="255"/>
    </location>
</feature>
<proteinExistence type="inferred from homology"/>